<sequence length="509" mass="56924">MTERPLQLFNSLGRRLEIFQPIDPHNVRVYSCGPTVYHFAHIGNLRAYVFTDTLRRALTLKGWNVTHVINITDVGHLTSDADEGDDKMDLAARRENKTIWQVAAYYTEAFFRDLERLGILQPSVWPRATDHIQEMIDFALALEAGGYTYQLEDGLYFDTAKASDYGRLGLLDLEGQEAGKRVAGPGGKRNPSDFAIWRRSPSDQQRQMEWHSPWGVGAPGWHLECSVMSFKYLGEQFDIHTGGIDHRQVHHCNEIAQNQGYTRSERSGANLWMHNEFLIVRQAKMSKSSGDFLTLQSLVDQGLHPAAYRLFLLTASYRSELEFDWEAIVGARTHLRRLLRRVGELRAEVPEAAAIVHLAGEHRASRGGALTGLIAALAEGLSEAERSWVDRLDEALSNDLATPVALTLLGELLFDRKLRPEAALRLAAVYELALGLGLLTYAPEDLAIKPAGRTVTEAEIEARLAERQEARKAKDFARADAIRDALLAEGVALRDEPGGTAWEWLPLPA</sequence>
<evidence type="ECO:0000259" key="11">
    <source>
        <dbReference type="Pfam" id="PF01406"/>
    </source>
</evidence>
<dbReference type="InterPro" id="IPR015803">
    <property type="entry name" value="Cys-tRNA-ligase"/>
</dbReference>
<dbReference type="InterPro" id="IPR009080">
    <property type="entry name" value="tRNAsynth_Ia_anticodon-bd"/>
</dbReference>
<dbReference type="InterPro" id="IPR032678">
    <property type="entry name" value="tRNA-synt_1_cat_dom"/>
</dbReference>
<feature type="short sequence motif" description="'KMSKS' region" evidence="10">
    <location>
        <begin position="284"/>
        <end position="288"/>
    </location>
</feature>
<evidence type="ECO:0000256" key="7">
    <source>
        <dbReference type="ARBA" id="ARBA00022840"/>
    </source>
</evidence>
<feature type="binding site" evidence="10">
    <location>
        <position position="225"/>
    </location>
    <ligand>
        <name>Zn(2+)</name>
        <dbReference type="ChEBI" id="CHEBI:29105"/>
    </ligand>
</feature>
<keyword evidence="6 10" id="KW-0862">Zinc</keyword>
<dbReference type="HAMAP" id="MF_00041">
    <property type="entry name" value="Cys_tRNA_synth"/>
    <property type="match status" value="1"/>
</dbReference>
<keyword evidence="8 10" id="KW-0648">Protein biosynthesis</keyword>
<dbReference type="EC" id="6.1.1.16" evidence="10"/>
<dbReference type="InterPro" id="IPR024909">
    <property type="entry name" value="Cys-tRNA/MSH_ligase"/>
</dbReference>
<evidence type="ECO:0000256" key="5">
    <source>
        <dbReference type="ARBA" id="ARBA00022741"/>
    </source>
</evidence>
<dbReference type="EMBL" id="FWZX01000022">
    <property type="protein sequence ID" value="SMF58278.1"/>
    <property type="molecule type" value="Genomic_DNA"/>
</dbReference>
<comment type="catalytic activity">
    <reaction evidence="10">
        <text>tRNA(Cys) + L-cysteine + ATP = L-cysteinyl-tRNA(Cys) + AMP + diphosphate</text>
        <dbReference type="Rhea" id="RHEA:17773"/>
        <dbReference type="Rhea" id="RHEA-COMP:9661"/>
        <dbReference type="Rhea" id="RHEA-COMP:9679"/>
        <dbReference type="ChEBI" id="CHEBI:30616"/>
        <dbReference type="ChEBI" id="CHEBI:33019"/>
        <dbReference type="ChEBI" id="CHEBI:35235"/>
        <dbReference type="ChEBI" id="CHEBI:78442"/>
        <dbReference type="ChEBI" id="CHEBI:78517"/>
        <dbReference type="ChEBI" id="CHEBI:456215"/>
        <dbReference type="EC" id="6.1.1.16"/>
    </reaction>
</comment>
<dbReference type="Proteomes" id="UP000192917">
    <property type="component" value="Unassembled WGS sequence"/>
</dbReference>
<protein>
    <recommendedName>
        <fullName evidence="10">Cysteine--tRNA ligase</fullName>
        <ecNumber evidence="10">6.1.1.16</ecNumber>
    </recommendedName>
    <alternativeName>
        <fullName evidence="10">Cysteinyl-tRNA synthetase</fullName>
        <shortName evidence="10">CysRS</shortName>
    </alternativeName>
</protein>
<dbReference type="InterPro" id="IPR014729">
    <property type="entry name" value="Rossmann-like_a/b/a_fold"/>
</dbReference>
<feature type="binding site" evidence="10">
    <location>
        <position position="254"/>
    </location>
    <ligand>
        <name>Zn(2+)</name>
        <dbReference type="ChEBI" id="CHEBI:29105"/>
    </ligand>
</feature>
<name>A0A1Y6CLL5_9PROT</name>
<dbReference type="CDD" id="cd00672">
    <property type="entry name" value="CysRS_core"/>
    <property type="match status" value="1"/>
</dbReference>
<dbReference type="Gene3D" id="3.40.50.620">
    <property type="entry name" value="HUPs"/>
    <property type="match status" value="1"/>
</dbReference>
<dbReference type="GO" id="GO:0006423">
    <property type="term" value="P:cysteinyl-tRNA aminoacylation"/>
    <property type="evidence" value="ECO:0007669"/>
    <property type="project" value="UniProtKB-UniRule"/>
</dbReference>
<dbReference type="PANTHER" id="PTHR10890">
    <property type="entry name" value="CYSTEINYL-TRNA SYNTHETASE"/>
    <property type="match status" value="1"/>
</dbReference>
<evidence type="ECO:0000313" key="13">
    <source>
        <dbReference type="EMBL" id="SMF58278.1"/>
    </source>
</evidence>
<evidence type="ECO:0000259" key="12">
    <source>
        <dbReference type="Pfam" id="PF23493"/>
    </source>
</evidence>
<keyword evidence="9 10" id="KW-0030">Aminoacyl-tRNA synthetase</keyword>
<comment type="cofactor">
    <cofactor evidence="10">
        <name>Zn(2+)</name>
        <dbReference type="ChEBI" id="CHEBI:29105"/>
    </cofactor>
    <text evidence="10">Binds 1 zinc ion per subunit.</text>
</comment>
<dbReference type="GO" id="GO:0005524">
    <property type="term" value="F:ATP binding"/>
    <property type="evidence" value="ECO:0007669"/>
    <property type="project" value="UniProtKB-UniRule"/>
</dbReference>
<feature type="short sequence motif" description="'HIGH' region" evidence="10">
    <location>
        <begin position="34"/>
        <end position="44"/>
    </location>
</feature>
<evidence type="ECO:0000256" key="8">
    <source>
        <dbReference type="ARBA" id="ARBA00022917"/>
    </source>
</evidence>
<dbReference type="PRINTS" id="PR00983">
    <property type="entry name" value="TRNASYNTHCYS"/>
</dbReference>
<dbReference type="SUPFAM" id="SSF47323">
    <property type="entry name" value="Anticodon-binding domain of a subclass of class I aminoacyl-tRNA synthetases"/>
    <property type="match status" value="1"/>
</dbReference>
<dbReference type="Gene3D" id="1.20.120.1910">
    <property type="entry name" value="Cysteine-tRNA ligase, C-terminal anti-codon recognition domain"/>
    <property type="match status" value="1"/>
</dbReference>
<keyword evidence="5 10" id="KW-0547">Nucleotide-binding</keyword>
<keyword evidence="10" id="KW-0963">Cytoplasm</keyword>
<evidence type="ECO:0000256" key="2">
    <source>
        <dbReference type="ARBA" id="ARBA00011245"/>
    </source>
</evidence>
<feature type="binding site" evidence="10">
    <location>
        <position position="250"/>
    </location>
    <ligand>
        <name>Zn(2+)</name>
        <dbReference type="ChEBI" id="CHEBI:29105"/>
    </ligand>
</feature>
<feature type="domain" description="Cysteinyl-tRNA ligase anticodon binding" evidence="12">
    <location>
        <begin position="458"/>
        <end position="502"/>
    </location>
</feature>
<dbReference type="PANTHER" id="PTHR10890:SF3">
    <property type="entry name" value="CYSTEINE--TRNA LIGASE, CYTOPLASMIC"/>
    <property type="match status" value="1"/>
</dbReference>
<evidence type="ECO:0000313" key="14">
    <source>
        <dbReference type="Proteomes" id="UP000192917"/>
    </source>
</evidence>
<dbReference type="GO" id="GO:0008270">
    <property type="term" value="F:zinc ion binding"/>
    <property type="evidence" value="ECO:0007669"/>
    <property type="project" value="UniProtKB-UniRule"/>
</dbReference>
<dbReference type="AlphaFoldDB" id="A0A1Y6CLL5"/>
<dbReference type="STRING" id="560819.SAMN05428998_1224"/>
<evidence type="ECO:0000256" key="1">
    <source>
        <dbReference type="ARBA" id="ARBA00005594"/>
    </source>
</evidence>
<dbReference type="NCBIfam" id="TIGR00435">
    <property type="entry name" value="cysS"/>
    <property type="match status" value="1"/>
</dbReference>
<evidence type="ECO:0000256" key="4">
    <source>
        <dbReference type="ARBA" id="ARBA00022723"/>
    </source>
</evidence>
<keyword evidence="3 10" id="KW-0436">Ligase</keyword>
<reference evidence="13 14" key="1">
    <citation type="submission" date="2017-04" db="EMBL/GenBank/DDBJ databases">
        <authorList>
            <person name="Afonso C.L."/>
            <person name="Miller P.J."/>
            <person name="Scott M.A."/>
            <person name="Spackman E."/>
            <person name="Goraichik I."/>
            <person name="Dimitrov K.M."/>
            <person name="Suarez D.L."/>
            <person name="Swayne D.E."/>
        </authorList>
    </citation>
    <scope>NUCLEOTIDE SEQUENCE [LARGE SCALE GENOMIC DNA]</scope>
    <source>
        <strain evidence="13 14">USBA 355</strain>
    </source>
</reference>
<gene>
    <name evidence="10" type="primary">cysS</name>
    <name evidence="13" type="ORF">SAMN05428998_1224</name>
</gene>
<dbReference type="SUPFAM" id="SSF52374">
    <property type="entry name" value="Nucleotidylyl transferase"/>
    <property type="match status" value="1"/>
</dbReference>
<comment type="subunit">
    <text evidence="2 10">Monomer.</text>
</comment>
<feature type="domain" description="tRNA synthetases class I catalytic" evidence="11">
    <location>
        <begin position="19"/>
        <end position="329"/>
    </location>
</feature>
<proteinExistence type="inferred from homology"/>
<keyword evidence="7 10" id="KW-0067">ATP-binding</keyword>
<accession>A0A1Y6CLL5</accession>
<feature type="binding site" evidence="10">
    <location>
        <position position="287"/>
    </location>
    <ligand>
        <name>ATP</name>
        <dbReference type="ChEBI" id="CHEBI:30616"/>
    </ligand>
</feature>
<evidence type="ECO:0000256" key="6">
    <source>
        <dbReference type="ARBA" id="ARBA00022833"/>
    </source>
</evidence>
<dbReference type="Pfam" id="PF23493">
    <property type="entry name" value="CysS_C"/>
    <property type="match status" value="1"/>
</dbReference>
<dbReference type="InterPro" id="IPR056411">
    <property type="entry name" value="CysS_C"/>
</dbReference>
<evidence type="ECO:0000256" key="9">
    <source>
        <dbReference type="ARBA" id="ARBA00023146"/>
    </source>
</evidence>
<keyword evidence="4 10" id="KW-0479">Metal-binding</keyword>
<dbReference type="RefSeq" id="WP_085124851.1">
    <property type="nucleotide sequence ID" value="NZ_FWZX01000022.1"/>
</dbReference>
<dbReference type="GO" id="GO:0005829">
    <property type="term" value="C:cytosol"/>
    <property type="evidence" value="ECO:0007669"/>
    <property type="project" value="TreeGrafter"/>
</dbReference>
<dbReference type="GO" id="GO:0004817">
    <property type="term" value="F:cysteine-tRNA ligase activity"/>
    <property type="evidence" value="ECO:0007669"/>
    <property type="project" value="UniProtKB-UniRule"/>
</dbReference>
<organism evidence="13 14">
    <name type="scientific">Tistlia consotensis USBA 355</name>
    <dbReference type="NCBI Taxonomy" id="560819"/>
    <lineage>
        <taxon>Bacteria</taxon>
        <taxon>Pseudomonadati</taxon>
        <taxon>Pseudomonadota</taxon>
        <taxon>Alphaproteobacteria</taxon>
        <taxon>Rhodospirillales</taxon>
        <taxon>Rhodovibrionaceae</taxon>
        <taxon>Tistlia</taxon>
    </lineage>
</organism>
<keyword evidence="14" id="KW-1185">Reference proteome</keyword>
<comment type="subcellular location">
    <subcellularLocation>
        <location evidence="10">Cytoplasm</location>
    </subcellularLocation>
</comment>
<evidence type="ECO:0000256" key="10">
    <source>
        <dbReference type="HAMAP-Rule" id="MF_00041"/>
    </source>
</evidence>
<feature type="binding site" evidence="10">
    <location>
        <position position="32"/>
    </location>
    <ligand>
        <name>Zn(2+)</name>
        <dbReference type="ChEBI" id="CHEBI:29105"/>
    </ligand>
</feature>
<comment type="similarity">
    <text evidence="1 10">Belongs to the class-I aminoacyl-tRNA synthetase family.</text>
</comment>
<evidence type="ECO:0000256" key="3">
    <source>
        <dbReference type="ARBA" id="ARBA00022598"/>
    </source>
</evidence>
<dbReference type="Pfam" id="PF01406">
    <property type="entry name" value="tRNA-synt_1e"/>
    <property type="match status" value="1"/>
</dbReference>